<dbReference type="STRING" id="1150600.ADIARSV_2650"/>
<dbReference type="InterPro" id="IPR052043">
    <property type="entry name" value="PolySaccharide_Degr_Enz"/>
</dbReference>
<reference evidence="2 3" key="1">
    <citation type="journal article" date="2013" name="Genome Announc.">
        <title>Draft Genome Sequence of Arcticibacter svalbardensis Strain MN12-7T, a Member of the Family Sphingobacteriaceae Isolated from an Arctic Soil Sample.</title>
        <authorList>
            <person name="Shivaji S."/>
            <person name="Ara S."/>
            <person name="Prasad S."/>
            <person name="Manasa B.P."/>
            <person name="Begum Z."/>
            <person name="Singh A."/>
            <person name="Kumar Pinnaka A."/>
        </authorList>
    </citation>
    <scope>NUCLEOTIDE SEQUENCE [LARGE SCALE GENOMIC DNA]</scope>
    <source>
        <strain evidence="2 3">MN12-7</strain>
    </source>
</reference>
<dbReference type="Pfam" id="PF07470">
    <property type="entry name" value="Glyco_hydro_88"/>
    <property type="match status" value="1"/>
</dbReference>
<accession>R9GRL3</accession>
<gene>
    <name evidence="2" type="ORF">ADIARSV_2650</name>
</gene>
<dbReference type="eggNOG" id="COG4225">
    <property type="taxonomic scope" value="Bacteria"/>
</dbReference>
<dbReference type="PANTHER" id="PTHR33886">
    <property type="entry name" value="UNSATURATED RHAMNOGALACTURONAN HYDROLASE (EUROFUNG)"/>
    <property type="match status" value="1"/>
</dbReference>
<comment type="caution">
    <text evidence="2">The sequence shown here is derived from an EMBL/GenBank/DDBJ whole genome shotgun (WGS) entry which is preliminary data.</text>
</comment>
<dbReference type="RefSeq" id="WP_016195881.1">
    <property type="nucleotide sequence ID" value="NZ_AQPN01000096.1"/>
</dbReference>
<name>R9GRL3_9SPHI</name>
<dbReference type="PANTHER" id="PTHR33886:SF8">
    <property type="entry name" value="UNSATURATED RHAMNOGALACTURONAN HYDROLASE (EUROFUNG)"/>
    <property type="match status" value="1"/>
</dbReference>
<organism evidence="2 3">
    <name type="scientific">Arcticibacter svalbardensis MN12-7</name>
    <dbReference type="NCBI Taxonomy" id="1150600"/>
    <lineage>
        <taxon>Bacteria</taxon>
        <taxon>Pseudomonadati</taxon>
        <taxon>Bacteroidota</taxon>
        <taxon>Sphingobacteriia</taxon>
        <taxon>Sphingobacteriales</taxon>
        <taxon>Sphingobacteriaceae</taxon>
        <taxon>Arcticibacter</taxon>
    </lineage>
</organism>
<proteinExistence type="predicted"/>
<evidence type="ECO:0000256" key="1">
    <source>
        <dbReference type="ARBA" id="ARBA00022801"/>
    </source>
</evidence>
<dbReference type="SUPFAM" id="SSF48208">
    <property type="entry name" value="Six-hairpin glycosidases"/>
    <property type="match status" value="1"/>
</dbReference>
<dbReference type="GO" id="GO:0016787">
    <property type="term" value="F:hydrolase activity"/>
    <property type="evidence" value="ECO:0007669"/>
    <property type="project" value="UniProtKB-KW"/>
</dbReference>
<dbReference type="EMBL" id="AQPN01000096">
    <property type="protein sequence ID" value="EOR94155.1"/>
    <property type="molecule type" value="Genomic_DNA"/>
</dbReference>
<evidence type="ECO:0000313" key="3">
    <source>
        <dbReference type="Proteomes" id="UP000014174"/>
    </source>
</evidence>
<dbReference type="AlphaFoldDB" id="R9GRL3"/>
<evidence type="ECO:0000313" key="2">
    <source>
        <dbReference type="EMBL" id="EOR94155.1"/>
    </source>
</evidence>
<protein>
    <submittedName>
        <fullName evidence="2">Rhamnogalacturonides degradation protein RhiN</fullName>
    </submittedName>
</protein>
<dbReference type="InterPro" id="IPR012341">
    <property type="entry name" value="6hp_glycosidase-like_sf"/>
</dbReference>
<dbReference type="PATRIC" id="fig|1150600.3.peg.2623"/>
<keyword evidence="3" id="KW-1185">Reference proteome</keyword>
<dbReference type="GO" id="GO:0005975">
    <property type="term" value="P:carbohydrate metabolic process"/>
    <property type="evidence" value="ECO:0007669"/>
    <property type="project" value="InterPro"/>
</dbReference>
<dbReference type="InterPro" id="IPR008928">
    <property type="entry name" value="6-hairpin_glycosidase_sf"/>
</dbReference>
<dbReference type="Gene3D" id="1.50.10.10">
    <property type="match status" value="1"/>
</dbReference>
<keyword evidence="1" id="KW-0378">Hydrolase</keyword>
<dbReference type="Proteomes" id="UP000014174">
    <property type="component" value="Unassembled WGS sequence"/>
</dbReference>
<dbReference type="InterPro" id="IPR010905">
    <property type="entry name" value="Glyco_hydro_88"/>
</dbReference>
<sequence length="362" mass="41923">MKANHKADSVYQLVEKVANWQLNNWKEGGIKRDKWNWTNAVCYTGFMEFSKIARSPKYISSMYDIGNSINWRTGLNRTFADDYCVGQLYSQLYLNYPDPKIIENFKFQVDSIANLPLNESLEWKNKIQLREWAWCDALFMGPPAFAYLSTATGNKQYLDLADKLWWKTTAYLYNRDEHLFYRDSRFFGQLEKNGEKVFWARGNGWVLAGLVRMLENMPENYPSKSKYIKLYKEIAKKLVAIQHEDGTWHTSLLDQEAYPSKETSGTALICYGITWGINNGLIKKKDYYPTVEKAWKALASAVHSDGKLGYVQEVNEKPGTVGYESTEVYGVGAFLLAGTQLYQLEQTVEVTPRQNKEKFYKI</sequence>